<dbReference type="RefSeq" id="WP_138280061.1">
    <property type="nucleotide sequence ID" value="NZ_BMGE01000001.1"/>
</dbReference>
<accession>A0A5R9KJH1</accession>
<dbReference type="InterPro" id="IPR029058">
    <property type="entry name" value="AB_hydrolase_fold"/>
</dbReference>
<dbReference type="AlphaFoldDB" id="A0A5R9KJH1"/>
<proteinExistence type="predicted"/>
<dbReference type="Gene3D" id="3.40.50.1820">
    <property type="entry name" value="alpha/beta hydrolase"/>
    <property type="match status" value="1"/>
</dbReference>
<evidence type="ECO:0000259" key="2">
    <source>
        <dbReference type="Pfam" id="PF00561"/>
    </source>
</evidence>
<dbReference type="PANTHER" id="PTHR43329">
    <property type="entry name" value="EPOXIDE HYDROLASE"/>
    <property type="match status" value="1"/>
</dbReference>
<reference evidence="3 4" key="1">
    <citation type="submission" date="2019-05" db="EMBL/GenBank/DDBJ databases">
        <authorList>
            <person name="Qu J.-H."/>
        </authorList>
    </citation>
    <scope>NUCLEOTIDE SEQUENCE [LARGE SCALE GENOMIC DNA]</scope>
    <source>
        <strain evidence="3 4">Z12</strain>
    </source>
</reference>
<dbReference type="Proteomes" id="UP000309788">
    <property type="component" value="Unassembled WGS sequence"/>
</dbReference>
<keyword evidence="1 3" id="KW-0378">Hydrolase</keyword>
<evidence type="ECO:0000313" key="3">
    <source>
        <dbReference type="EMBL" id="TLU96367.1"/>
    </source>
</evidence>
<comment type="caution">
    <text evidence="3">The sequence shown here is derived from an EMBL/GenBank/DDBJ whole genome shotgun (WGS) entry which is preliminary data.</text>
</comment>
<dbReference type="InterPro" id="IPR000639">
    <property type="entry name" value="Epox_hydrolase-like"/>
</dbReference>
<dbReference type="EMBL" id="VCEI01000011">
    <property type="protein sequence ID" value="TLU96367.1"/>
    <property type="molecule type" value="Genomic_DNA"/>
</dbReference>
<name>A0A5R9KJH1_9BACT</name>
<dbReference type="InterPro" id="IPR000073">
    <property type="entry name" value="AB_hydrolase_1"/>
</dbReference>
<evidence type="ECO:0000256" key="1">
    <source>
        <dbReference type="ARBA" id="ARBA00022801"/>
    </source>
</evidence>
<organism evidence="3 4">
    <name type="scientific">Dyadobacter sediminis</name>
    <dbReference type="NCBI Taxonomy" id="1493691"/>
    <lineage>
        <taxon>Bacteria</taxon>
        <taxon>Pseudomonadati</taxon>
        <taxon>Bacteroidota</taxon>
        <taxon>Cytophagia</taxon>
        <taxon>Cytophagales</taxon>
        <taxon>Spirosomataceae</taxon>
        <taxon>Dyadobacter</taxon>
    </lineage>
</organism>
<dbReference type="GO" id="GO:0016787">
    <property type="term" value="F:hydrolase activity"/>
    <property type="evidence" value="ECO:0007669"/>
    <property type="project" value="UniProtKB-KW"/>
</dbReference>
<feature type="domain" description="AB hydrolase-1" evidence="2">
    <location>
        <begin position="34"/>
        <end position="279"/>
    </location>
</feature>
<dbReference type="OrthoDB" id="9773293at2"/>
<evidence type="ECO:0000313" key="4">
    <source>
        <dbReference type="Proteomes" id="UP000309788"/>
    </source>
</evidence>
<sequence length="292" mass="33126">MSDQELLRALPGFENKYFDVNGTTLHIVEGGSGYPLLLLPGWPQTWWAYSKVMSILAKYFQVIAVDVRGMGSSSKPETGYDKKNMALDIYELVQQYEFEKVYIAGHDISTTIVHSFSSQFPGITAKAIFLDTIPIDENIHRVPMLAPAGYPAGAVYPWWLAFNQVQGLPEKLLENRSRILLDYMFDILSFDKSTITEYDRLVYAASYNQNSNIRAANGWYQAFAQDAIDSKSYQKLSMPVLGIAGEGNNMLETGLQIIAGHYQWHTIPETGHFLMEERPREVAELMIRFLNE</sequence>
<keyword evidence="4" id="KW-1185">Reference proteome</keyword>
<dbReference type="SUPFAM" id="SSF53474">
    <property type="entry name" value="alpha/beta-Hydrolases"/>
    <property type="match status" value="1"/>
</dbReference>
<dbReference type="PRINTS" id="PR00412">
    <property type="entry name" value="EPOXHYDRLASE"/>
</dbReference>
<gene>
    <name evidence="3" type="ORF">FEM55_04310</name>
</gene>
<protein>
    <submittedName>
        <fullName evidence="3">Alpha/beta hydrolase</fullName>
    </submittedName>
</protein>
<dbReference type="Pfam" id="PF00561">
    <property type="entry name" value="Abhydrolase_1"/>
    <property type="match status" value="1"/>
</dbReference>